<dbReference type="RefSeq" id="WP_227283114.1">
    <property type="nucleotide sequence ID" value="NZ_JAJDLA010000003.1"/>
</dbReference>
<keyword evidence="3" id="KW-0804">Transcription</keyword>
<dbReference type="PANTHER" id="PTHR43280:SF2">
    <property type="entry name" value="HTH-TYPE TRANSCRIPTIONAL REGULATOR EXSA"/>
    <property type="match status" value="1"/>
</dbReference>
<evidence type="ECO:0000313" key="7">
    <source>
        <dbReference type="Proteomes" id="UP001198010"/>
    </source>
</evidence>
<dbReference type="GO" id="GO:0003700">
    <property type="term" value="F:DNA-binding transcription factor activity"/>
    <property type="evidence" value="ECO:0007669"/>
    <property type="project" value="InterPro"/>
</dbReference>
<dbReference type="Gene3D" id="1.10.10.60">
    <property type="entry name" value="Homeodomain-like"/>
    <property type="match status" value="2"/>
</dbReference>
<dbReference type="SMART" id="SM00342">
    <property type="entry name" value="HTH_ARAC"/>
    <property type="match status" value="1"/>
</dbReference>
<proteinExistence type="predicted"/>
<gene>
    <name evidence="6" type="ORF">LJD63_02830</name>
</gene>
<keyword evidence="4" id="KW-0175">Coiled coil</keyword>
<accession>A0AB35HB09</accession>
<dbReference type="GO" id="GO:0043565">
    <property type="term" value="F:sequence-specific DNA binding"/>
    <property type="evidence" value="ECO:0007669"/>
    <property type="project" value="InterPro"/>
</dbReference>
<dbReference type="SUPFAM" id="SSF51182">
    <property type="entry name" value="RmlC-like cupins"/>
    <property type="match status" value="1"/>
</dbReference>
<dbReference type="PROSITE" id="PS01124">
    <property type="entry name" value="HTH_ARAC_FAMILY_2"/>
    <property type="match status" value="1"/>
</dbReference>
<dbReference type="InterPro" id="IPR009057">
    <property type="entry name" value="Homeodomain-like_sf"/>
</dbReference>
<evidence type="ECO:0000256" key="3">
    <source>
        <dbReference type="ARBA" id="ARBA00023163"/>
    </source>
</evidence>
<dbReference type="PANTHER" id="PTHR43280">
    <property type="entry name" value="ARAC-FAMILY TRANSCRIPTIONAL REGULATOR"/>
    <property type="match status" value="1"/>
</dbReference>
<dbReference type="InterPro" id="IPR020449">
    <property type="entry name" value="Tscrpt_reg_AraC-type_HTH"/>
</dbReference>
<protein>
    <submittedName>
        <fullName evidence="6">AraC family transcriptional regulator</fullName>
    </submittedName>
</protein>
<dbReference type="EMBL" id="JAJDLA010000003">
    <property type="protein sequence ID" value="MCB8605198.1"/>
    <property type="molecule type" value="Genomic_DNA"/>
</dbReference>
<dbReference type="PRINTS" id="PR00032">
    <property type="entry name" value="HTHARAC"/>
</dbReference>
<evidence type="ECO:0000256" key="2">
    <source>
        <dbReference type="ARBA" id="ARBA00023125"/>
    </source>
</evidence>
<dbReference type="InterPro" id="IPR018060">
    <property type="entry name" value="HTH_AraC"/>
</dbReference>
<sequence>MDYFHYTYKHNHIDFSSHIYKVSTYHYNWHGETEILILLKGRIEMSCNSEVFTMEPLDTIIISPQVGHATLALEEDTTALVIHVGKNFFQQFDPNFSMYQFMVRSDETNRYNPFFTSVRHHIAMMMLLMVDGKSPANQLWLEHHYLGLASDVYSEIEAVKSIHSNTKPADMKEAAFDKMIAYIDENYQQKIELEDIAKIGGYNVNYTSQFFKRQLGVSFLEYVLRLRLREATVSLANSTDSVAHIAINCGFADIKAFNVAFKKHFHTTPSEYRKQAKELGRKTKLHDWKEIISTQEEDIMDLLQSCLPYQPEARQKVELDEANQKLEDVKAQLEAIVSKLKS</sequence>
<keyword evidence="2" id="KW-0238">DNA-binding</keyword>
<comment type="caution">
    <text evidence="6">The sequence shown here is derived from an EMBL/GenBank/DDBJ whole genome shotgun (WGS) entry which is preliminary data.</text>
</comment>
<dbReference type="Gene3D" id="2.60.120.10">
    <property type="entry name" value="Jelly Rolls"/>
    <property type="match status" value="1"/>
</dbReference>
<evidence type="ECO:0000256" key="1">
    <source>
        <dbReference type="ARBA" id="ARBA00023015"/>
    </source>
</evidence>
<feature type="coiled-coil region" evidence="4">
    <location>
        <begin position="312"/>
        <end position="339"/>
    </location>
</feature>
<evidence type="ECO:0000256" key="4">
    <source>
        <dbReference type="SAM" id="Coils"/>
    </source>
</evidence>
<keyword evidence="1" id="KW-0805">Transcription regulation</keyword>
<evidence type="ECO:0000313" key="6">
    <source>
        <dbReference type="EMBL" id="MCB8605198.1"/>
    </source>
</evidence>
<dbReference type="AlphaFoldDB" id="A0AB35HB09"/>
<dbReference type="SUPFAM" id="SSF46689">
    <property type="entry name" value="Homeodomain-like"/>
    <property type="match status" value="2"/>
</dbReference>
<dbReference type="InterPro" id="IPR011051">
    <property type="entry name" value="RmlC_Cupin_sf"/>
</dbReference>
<organism evidence="6 7">
    <name type="scientific">Veillonella nakazawae</name>
    <dbReference type="NCBI Taxonomy" id="2682456"/>
    <lineage>
        <taxon>Bacteria</taxon>
        <taxon>Bacillati</taxon>
        <taxon>Bacillota</taxon>
        <taxon>Negativicutes</taxon>
        <taxon>Veillonellales</taxon>
        <taxon>Veillonellaceae</taxon>
        <taxon>Veillonella</taxon>
    </lineage>
</organism>
<reference evidence="6" key="1">
    <citation type="submission" date="2021-10" db="EMBL/GenBank/DDBJ databases">
        <title>Collection of gut derived symbiotic bacterial strains cultured from healthy donors.</title>
        <authorList>
            <person name="Lin H."/>
            <person name="Littmann E."/>
            <person name="Kohout C."/>
            <person name="Pamer E.G."/>
        </authorList>
    </citation>
    <scope>NUCLEOTIDE SEQUENCE</scope>
    <source>
        <strain evidence="6">DFI.4.35</strain>
    </source>
</reference>
<evidence type="ECO:0000259" key="5">
    <source>
        <dbReference type="PROSITE" id="PS01124"/>
    </source>
</evidence>
<dbReference type="Pfam" id="PF12833">
    <property type="entry name" value="HTH_18"/>
    <property type="match status" value="1"/>
</dbReference>
<dbReference type="Proteomes" id="UP001198010">
    <property type="component" value="Unassembled WGS sequence"/>
</dbReference>
<name>A0AB35HB09_9FIRM</name>
<dbReference type="InterPro" id="IPR014710">
    <property type="entry name" value="RmlC-like_jellyroll"/>
</dbReference>
<feature type="domain" description="HTH araC/xylS-type" evidence="5">
    <location>
        <begin position="177"/>
        <end position="275"/>
    </location>
</feature>